<evidence type="ECO:0000256" key="1">
    <source>
        <dbReference type="ARBA" id="ARBA00009108"/>
    </source>
</evidence>
<comment type="similarity">
    <text evidence="1">Belongs to the UPF0749 family.</text>
</comment>
<dbReference type="GO" id="GO:0005886">
    <property type="term" value="C:plasma membrane"/>
    <property type="evidence" value="ECO:0007669"/>
    <property type="project" value="TreeGrafter"/>
</dbReference>
<reference evidence="3" key="1">
    <citation type="submission" date="2024-02" db="EMBL/GenBank/DDBJ databases">
        <title>Tomenella chthoni gen. nov. sp. nov., a member of the family Jonesiaceae isolated from bat guano.</title>
        <authorList>
            <person name="Miller S.L."/>
            <person name="King J."/>
            <person name="Sankaranarayanan K."/>
            <person name="Lawson P.A."/>
        </authorList>
    </citation>
    <scope>NUCLEOTIDE SEQUENCE</scope>
    <source>
        <strain evidence="3">BS-20</strain>
    </source>
</reference>
<name>A0AAU7DUS3_9MICO</name>
<gene>
    <name evidence="3" type="ORF">V5R04_13370</name>
</gene>
<dbReference type="Pfam" id="PF05949">
    <property type="entry name" value="DUF881"/>
    <property type="match status" value="1"/>
</dbReference>
<dbReference type="InterPro" id="IPR010273">
    <property type="entry name" value="DUF881"/>
</dbReference>
<keyword evidence="2" id="KW-0472">Membrane</keyword>
<sequence>MAKKKKNYLQQLQVIGSIAVVIALSVVMFGASARLANRQGHRHPEDLAELVSKEVERQNDLLERVDALQISVDELTDAQVQVPGSLSDDVALGTKVSAGTVALEGPGARVALWDAPTDSPVASEFQPDDLVVHQQDLQAVINALWAGGAEAMTLQGQRVTATTAFRCVGNVLLLHGQVYSPPYVVEVVGDQDKLGQALEDSEELAIYQQYVEIVGLGFSKEFPDSVQIPASTGSASLKYATVPPGVSVWN</sequence>
<evidence type="ECO:0000313" key="3">
    <source>
        <dbReference type="EMBL" id="XBH21191.1"/>
    </source>
</evidence>
<keyword evidence="2" id="KW-1133">Transmembrane helix</keyword>
<protein>
    <submittedName>
        <fullName evidence="3">DUF881 domain-containing protein</fullName>
    </submittedName>
</protein>
<dbReference type="EMBL" id="CP146203">
    <property type="protein sequence ID" value="XBH21191.1"/>
    <property type="molecule type" value="Genomic_DNA"/>
</dbReference>
<dbReference type="AlphaFoldDB" id="A0AAU7DUS3"/>
<dbReference type="PANTHER" id="PTHR37313">
    <property type="entry name" value="UPF0749 PROTEIN RV1825"/>
    <property type="match status" value="1"/>
</dbReference>
<proteinExistence type="inferred from homology"/>
<dbReference type="Gene3D" id="3.30.70.1880">
    <property type="entry name" value="Protein of unknown function DUF881"/>
    <property type="match status" value="1"/>
</dbReference>
<accession>A0AAU7DUS3</accession>
<keyword evidence="2" id="KW-0812">Transmembrane</keyword>
<feature type="transmembrane region" description="Helical" evidence="2">
    <location>
        <begin position="12"/>
        <end position="33"/>
    </location>
</feature>
<dbReference type="PANTHER" id="PTHR37313:SF4">
    <property type="entry name" value="CONSERVED MEMBRANE PROTEIN-RELATED"/>
    <property type="match status" value="1"/>
</dbReference>
<organism evidence="3">
    <name type="scientific">Jonesiaceae bacterium BS-20</name>
    <dbReference type="NCBI Taxonomy" id="3120821"/>
    <lineage>
        <taxon>Bacteria</taxon>
        <taxon>Bacillati</taxon>
        <taxon>Actinomycetota</taxon>
        <taxon>Actinomycetes</taxon>
        <taxon>Micrococcales</taxon>
        <taxon>Jonesiaceae</taxon>
    </lineage>
</organism>
<evidence type="ECO:0000256" key="2">
    <source>
        <dbReference type="SAM" id="Phobius"/>
    </source>
</evidence>